<sequence>MVTKDLEIVKEIFSLIDSGIVLGYDSFCYEVEVGEGYMESVLTVEKDGVEVTDADTDFNSSKLYRLIKELKAEGKARGEEWLSFSISYRREGEVKTKFNY</sequence>
<reference evidence="1 2" key="2">
    <citation type="journal article" date="2018" name="Nature">
        <title>Mutant phenotypes for thousands of bacterial genes of unknown function.</title>
        <authorList>
            <person name="Price M.N."/>
            <person name="Wetmore K.M."/>
            <person name="Waters R.J."/>
            <person name="Callaghan M."/>
            <person name="Ray J."/>
            <person name="Liu H."/>
            <person name="Kuehl J.V."/>
            <person name="Melnyk R.A."/>
            <person name="Lamson J.S."/>
            <person name="Suh Y."/>
            <person name="Carlson H.K."/>
            <person name="Esquivel Z."/>
            <person name="Sadeeshkumar H."/>
            <person name="Chakraborty R."/>
            <person name="Zane G.M."/>
            <person name="Rubin B.E."/>
            <person name="Wall J.D."/>
            <person name="Visel A."/>
            <person name="Bristow J."/>
            <person name="Blow M.J."/>
            <person name="Arkin A.P."/>
            <person name="Deutschbauer A.M."/>
        </authorList>
    </citation>
    <scope>NUCLEOTIDE SEQUENCE [LARGE SCALE GENOMIC DNA]</scope>
    <source>
        <strain evidence="1 2">FW300-N2C3</strain>
    </source>
</reference>
<dbReference type="OrthoDB" id="6961929at2"/>
<dbReference type="RefSeq" id="WP_025211724.1">
    <property type="nucleotide sequence ID" value="NZ_CP012831.1"/>
</dbReference>
<accession>A0A0N9WPC8</accession>
<dbReference type="SUPFAM" id="SSF160424">
    <property type="entry name" value="BH3703-like"/>
    <property type="match status" value="1"/>
</dbReference>
<dbReference type="Gene3D" id="3.30.500.20">
    <property type="entry name" value="BH3703-like domains"/>
    <property type="match status" value="1"/>
</dbReference>
<proteinExistence type="predicted"/>
<evidence type="ECO:0000313" key="2">
    <source>
        <dbReference type="Proteomes" id="UP000059425"/>
    </source>
</evidence>
<dbReference type="EMBL" id="CP012831">
    <property type="protein sequence ID" value="ALI06682.1"/>
    <property type="molecule type" value="Genomic_DNA"/>
</dbReference>
<reference evidence="2" key="1">
    <citation type="submission" date="2015-09" db="EMBL/GenBank/DDBJ databases">
        <title>Whole genome sequence of Pseudomonas fluorescens FW300-N2C3.</title>
        <authorList>
            <person name="Ray J."/>
            <person name="Melnyk R."/>
            <person name="Deutschbauer A."/>
        </authorList>
    </citation>
    <scope>NUCLEOTIDE SEQUENCE [LARGE SCALE GENOMIC DNA]</scope>
    <source>
        <strain evidence="2">FW300-N2C3</strain>
    </source>
</reference>
<protein>
    <submittedName>
        <fullName evidence="1">Uncharacterized protein</fullName>
    </submittedName>
</protein>
<gene>
    <name evidence="1" type="ORF">AO356_07670</name>
</gene>
<organism evidence="1 2">
    <name type="scientific">Pseudomonas fluorescens</name>
    <dbReference type="NCBI Taxonomy" id="294"/>
    <lineage>
        <taxon>Bacteria</taxon>
        <taxon>Pseudomonadati</taxon>
        <taxon>Pseudomonadota</taxon>
        <taxon>Gammaproteobacteria</taxon>
        <taxon>Pseudomonadales</taxon>
        <taxon>Pseudomonadaceae</taxon>
        <taxon>Pseudomonas</taxon>
    </lineage>
</organism>
<evidence type="ECO:0000313" key="1">
    <source>
        <dbReference type="EMBL" id="ALI06682.1"/>
    </source>
</evidence>
<dbReference type="InterPro" id="IPR036170">
    <property type="entry name" value="YezG-like_sf"/>
</dbReference>
<name>A0A0N9WPC8_PSEFL</name>
<dbReference type="Proteomes" id="UP000059425">
    <property type="component" value="Chromosome"/>
</dbReference>
<dbReference type="AlphaFoldDB" id="A0A0N9WPC8"/>